<dbReference type="RefSeq" id="WP_119767532.1">
    <property type="nucleotide sequence ID" value="NZ_QYUO01000001.1"/>
</dbReference>
<feature type="chain" id="PRO_5017436067" evidence="1">
    <location>
        <begin position="22"/>
        <end position="173"/>
    </location>
</feature>
<evidence type="ECO:0000256" key="1">
    <source>
        <dbReference type="SAM" id="SignalP"/>
    </source>
</evidence>
<protein>
    <submittedName>
        <fullName evidence="2">DUF3299 domain-containing protein</fullName>
    </submittedName>
</protein>
<dbReference type="Pfam" id="PF11736">
    <property type="entry name" value="DUF3299"/>
    <property type="match status" value="1"/>
</dbReference>
<dbReference type="InterPro" id="IPR021727">
    <property type="entry name" value="DUF3299"/>
</dbReference>
<organism evidence="2 3">
    <name type="scientific">Noviherbaspirillum saxi</name>
    <dbReference type="NCBI Taxonomy" id="2320863"/>
    <lineage>
        <taxon>Bacteria</taxon>
        <taxon>Pseudomonadati</taxon>
        <taxon>Pseudomonadota</taxon>
        <taxon>Betaproteobacteria</taxon>
        <taxon>Burkholderiales</taxon>
        <taxon>Oxalobacteraceae</taxon>
        <taxon>Noviherbaspirillum</taxon>
    </lineage>
</organism>
<dbReference type="AlphaFoldDB" id="A0A3A3FQV1"/>
<reference evidence="3" key="1">
    <citation type="submission" date="2018-09" db="EMBL/GenBank/DDBJ databases">
        <authorList>
            <person name="Zhu H."/>
        </authorList>
    </citation>
    <scope>NUCLEOTIDE SEQUENCE [LARGE SCALE GENOMIC DNA]</scope>
    <source>
        <strain evidence="3">K1R23-30</strain>
    </source>
</reference>
<sequence length="173" mass="18901">MHFTFRIVLSMTLAVPLLALSATPSPQPQNAPAGHVPSGVPPAAMQQLPEINGVVSWNTLAKVTPIKTKDRILPEFSKEIVALNDKEVKVQGFMMPLEPGEKQKHFLISMNPQSCSFCLPAGPEGVVEVKTKTPVKYTFEPVILSGRMAVLKDDPMGLYYRLTDAMPVTMTAK</sequence>
<dbReference type="Proteomes" id="UP000265955">
    <property type="component" value="Unassembled WGS sequence"/>
</dbReference>
<dbReference type="Gene3D" id="2.40.50.870">
    <property type="entry name" value="Protein of unknown function (DUF3299)"/>
    <property type="match status" value="1"/>
</dbReference>
<evidence type="ECO:0000313" key="3">
    <source>
        <dbReference type="Proteomes" id="UP000265955"/>
    </source>
</evidence>
<dbReference type="EMBL" id="QYUO01000001">
    <property type="protein sequence ID" value="RJF97584.1"/>
    <property type="molecule type" value="Genomic_DNA"/>
</dbReference>
<feature type="signal peptide" evidence="1">
    <location>
        <begin position="1"/>
        <end position="21"/>
    </location>
</feature>
<gene>
    <name evidence="2" type="ORF">D3871_02860</name>
</gene>
<keyword evidence="3" id="KW-1185">Reference proteome</keyword>
<proteinExistence type="predicted"/>
<accession>A0A3A3FQV1</accession>
<evidence type="ECO:0000313" key="2">
    <source>
        <dbReference type="EMBL" id="RJF97584.1"/>
    </source>
</evidence>
<dbReference type="OrthoDB" id="5793250at2"/>
<comment type="caution">
    <text evidence="2">The sequence shown here is derived from an EMBL/GenBank/DDBJ whole genome shotgun (WGS) entry which is preliminary data.</text>
</comment>
<name>A0A3A3FQV1_9BURK</name>
<keyword evidence="1" id="KW-0732">Signal</keyword>